<dbReference type="PANTHER" id="PTHR11727">
    <property type="entry name" value="DIMETHYLADENOSINE TRANSFERASE"/>
    <property type="match status" value="1"/>
</dbReference>
<evidence type="ECO:0000256" key="4">
    <source>
        <dbReference type="ARBA" id="ARBA00022691"/>
    </source>
</evidence>
<feature type="binding site" evidence="7">
    <location>
        <position position="67"/>
    </location>
    <ligand>
        <name>S-adenosyl-L-methionine</name>
        <dbReference type="ChEBI" id="CHEBI:59789"/>
    </ligand>
</feature>
<organism evidence="10">
    <name type="scientific">Entamoeba histolytica</name>
    <dbReference type="NCBI Taxonomy" id="5759"/>
    <lineage>
        <taxon>Eukaryota</taxon>
        <taxon>Amoebozoa</taxon>
        <taxon>Evosea</taxon>
        <taxon>Archamoebae</taxon>
        <taxon>Mastigamoebida</taxon>
        <taxon>Entamoebidae</taxon>
        <taxon>Entamoeba</taxon>
    </lineage>
</organism>
<keyword evidence="5 7" id="KW-0694">RNA-binding</keyword>
<feature type="binding site" evidence="7">
    <location>
        <position position="110"/>
    </location>
    <ligand>
        <name>S-adenosyl-L-methionine</name>
        <dbReference type="ChEBI" id="CHEBI:59789"/>
    </ligand>
</feature>
<evidence type="ECO:0000313" key="10">
    <source>
        <dbReference type="EMBL" id="BAN38359.1"/>
    </source>
</evidence>
<keyword evidence="4 7" id="KW-0949">S-adenosyl-L-methionine</keyword>
<dbReference type="Gene3D" id="3.40.50.150">
    <property type="entry name" value="Vaccinia Virus protein VP39"/>
    <property type="match status" value="1"/>
</dbReference>
<evidence type="ECO:0000256" key="3">
    <source>
        <dbReference type="ARBA" id="ARBA00022679"/>
    </source>
</evidence>
<dbReference type="AlphaFoldDB" id="A0A060N0H3"/>
<dbReference type="EMBL" id="AK419704">
    <property type="protein sequence ID" value="BAN38359.1"/>
    <property type="molecule type" value="mRNA"/>
</dbReference>
<dbReference type="SMART" id="SM00650">
    <property type="entry name" value="rADc"/>
    <property type="match status" value="1"/>
</dbReference>
<reference evidence="10" key="1">
    <citation type="submission" date="2012-06" db="EMBL/GenBank/DDBJ databases">
        <title>Short 5' UTR of Entamoeba genes.</title>
        <authorList>
            <person name="Hiranuka K."/>
            <person name="Kumagai M."/>
            <person name="Wakaguri H."/>
            <person name="Suzuki Y."/>
            <person name="Sugano S."/>
            <person name="Watanabe J."/>
            <person name="Makioka A."/>
        </authorList>
    </citation>
    <scope>NUCLEOTIDE SEQUENCE</scope>
    <source>
        <strain evidence="10">HM-1:IMSS</strain>
    </source>
</reference>
<keyword evidence="1 8" id="KW-0698">rRNA processing</keyword>
<dbReference type="InterPro" id="IPR029063">
    <property type="entry name" value="SAM-dependent_MTases_sf"/>
</dbReference>
<feature type="binding site" evidence="7">
    <location>
        <position position="95"/>
    </location>
    <ligand>
        <name>S-adenosyl-L-methionine</name>
        <dbReference type="ChEBI" id="CHEBI:59789"/>
    </ligand>
</feature>
<evidence type="ECO:0000256" key="6">
    <source>
        <dbReference type="ARBA" id="ARBA00061109"/>
    </source>
</evidence>
<dbReference type="HAMAP" id="MF_00607">
    <property type="entry name" value="16SrRNA_methyltr_A"/>
    <property type="match status" value="1"/>
</dbReference>
<dbReference type="FunFam" id="3.40.50.150:FF:000007">
    <property type="entry name" value="rRNA adenine N(6)-methyltransferase"/>
    <property type="match status" value="1"/>
</dbReference>
<dbReference type="PROSITE" id="PS01131">
    <property type="entry name" value="RRNA_A_DIMETH"/>
    <property type="match status" value="1"/>
</dbReference>
<evidence type="ECO:0000259" key="9">
    <source>
        <dbReference type="SMART" id="SM00650"/>
    </source>
</evidence>
<feature type="binding site" evidence="7">
    <location>
        <position position="46"/>
    </location>
    <ligand>
        <name>S-adenosyl-L-methionine</name>
        <dbReference type="ChEBI" id="CHEBI:59789"/>
    </ligand>
</feature>
<dbReference type="VEuPathDB" id="AmoebaDB:KM1_150310"/>
<evidence type="ECO:0000256" key="7">
    <source>
        <dbReference type="PROSITE-ProRule" id="PRU01026"/>
    </source>
</evidence>
<accession>A0A060N0H3</accession>
<dbReference type="Gene3D" id="1.10.8.480">
    <property type="match status" value="1"/>
</dbReference>
<protein>
    <recommendedName>
        <fullName evidence="8">rRNA adenine N(6)-methyltransferase</fullName>
        <ecNumber evidence="8">2.1.1.-</ecNumber>
    </recommendedName>
</protein>
<dbReference type="VEuPathDB" id="AmoebaDB:EHI8A_103180"/>
<dbReference type="InterPro" id="IPR001737">
    <property type="entry name" value="KsgA/Erm"/>
</dbReference>
<dbReference type="GO" id="GO:0000179">
    <property type="term" value="F:rRNA (adenine-N6,N6-)-dimethyltransferase activity"/>
    <property type="evidence" value="ECO:0007669"/>
    <property type="project" value="UniProtKB-UniRule"/>
</dbReference>
<comment type="similarity">
    <text evidence="6 7 8">Belongs to the class I-like SAM-binding methyltransferase superfamily. rRNA adenine N(6)-methyltransferase family.</text>
</comment>
<dbReference type="Pfam" id="PF00398">
    <property type="entry name" value="RrnaAD"/>
    <property type="match status" value="1"/>
</dbReference>
<dbReference type="VEuPathDB" id="AmoebaDB:EHI5A_109830"/>
<dbReference type="SUPFAM" id="SSF53335">
    <property type="entry name" value="S-adenosyl-L-methionine-dependent methyltransferases"/>
    <property type="match status" value="1"/>
</dbReference>
<dbReference type="NCBIfam" id="TIGR00755">
    <property type="entry name" value="ksgA"/>
    <property type="match status" value="1"/>
</dbReference>
<dbReference type="InterPro" id="IPR020598">
    <property type="entry name" value="rRNA_Ade_methylase_Trfase_N"/>
</dbReference>
<dbReference type="PROSITE" id="PS51689">
    <property type="entry name" value="SAM_RNA_A_N6_MT"/>
    <property type="match status" value="1"/>
</dbReference>
<keyword evidence="2 7" id="KW-0489">Methyltransferase</keyword>
<dbReference type="VEuPathDB" id="AmoebaDB:EHI_013870"/>
<feature type="binding site" evidence="7">
    <location>
        <position position="19"/>
    </location>
    <ligand>
        <name>S-adenosyl-L-methionine</name>
        <dbReference type="ChEBI" id="CHEBI:59789"/>
    </ligand>
</feature>
<sequence length="295" mass="33669">MAQPVGTNIFQFHKSEGQHILKNPMIAQQIVDAAELRRTDVVLEIGPGTGNLTMKMPPFCKKLIAIEIDPRMAAELKKRVSVTDYVKKLEIIQGDFLKVELPYFDVCVSNTPYSISSPLVFKLLNHRPQFRSAVLMFQREFAMRLVAKPGDPLYCRLSVNTQLLADVFHVMKVGRNNFKPPPKVESSVVRMIPVKPAPPLNLVEFDGFLRICFLRKHKTLSSLFRISSVLEVMEKNLRIIAKIRNIPIDENLDVKADVLQILEESGRAKSRAAQLTLDDFLELIYAFMKKNYHFC</sequence>
<evidence type="ECO:0000256" key="1">
    <source>
        <dbReference type="ARBA" id="ARBA00022552"/>
    </source>
</evidence>
<keyword evidence="3 7" id="KW-0808">Transferase</keyword>
<evidence type="ECO:0000256" key="2">
    <source>
        <dbReference type="ARBA" id="ARBA00022603"/>
    </source>
</evidence>
<dbReference type="PANTHER" id="PTHR11727:SF7">
    <property type="entry name" value="DIMETHYLADENOSINE TRANSFERASE-RELATED"/>
    <property type="match status" value="1"/>
</dbReference>
<dbReference type="InterPro" id="IPR011530">
    <property type="entry name" value="rRNA_adenine_dimethylase"/>
</dbReference>
<dbReference type="GO" id="GO:0003723">
    <property type="term" value="F:RNA binding"/>
    <property type="evidence" value="ECO:0007669"/>
    <property type="project" value="UniProtKB-UniRule"/>
</dbReference>
<name>A0A060N0H3_ENTHI</name>
<dbReference type="CDD" id="cd02440">
    <property type="entry name" value="AdoMet_MTases"/>
    <property type="match status" value="1"/>
</dbReference>
<feature type="binding site" evidence="7">
    <location>
        <position position="21"/>
    </location>
    <ligand>
        <name>S-adenosyl-L-methionine</name>
        <dbReference type="ChEBI" id="CHEBI:59789"/>
    </ligand>
</feature>
<evidence type="ECO:0000256" key="8">
    <source>
        <dbReference type="RuleBase" id="RU362106"/>
    </source>
</evidence>
<dbReference type="EC" id="2.1.1.-" evidence="8"/>
<dbReference type="InterPro" id="IPR020596">
    <property type="entry name" value="rRNA_Ade_Mease_Trfase_CS"/>
</dbReference>
<proteinExistence type="evidence at transcript level"/>
<evidence type="ECO:0000256" key="5">
    <source>
        <dbReference type="ARBA" id="ARBA00022884"/>
    </source>
</evidence>
<dbReference type="VEuPathDB" id="AmoebaDB:EHI7A_095750"/>
<feature type="domain" description="Ribosomal RNA adenine methylase transferase N-terminal" evidence="9">
    <location>
        <begin position="26"/>
        <end position="195"/>
    </location>
</feature>